<evidence type="ECO:0000256" key="1">
    <source>
        <dbReference type="SAM" id="MobiDB-lite"/>
    </source>
</evidence>
<name>A0AAU9KJ59_9STRA</name>
<evidence type="ECO:0000313" key="2">
    <source>
        <dbReference type="EMBL" id="CAH0474366.1"/>
    </source>
</evidence>
<feature type="region of interest" description="Disordered" evidence="1">
    <location>
        <begin position="171"/>
        <end position="208"/>
    </location>
</feature>
<gene>
    <name evidence="2" type="ORF">PBS003_LOCUS1222</name>
</gene>
<proteinExistence type="predicted"/>
<reference evidence="2" key="1">
    <citation type="submission" date="2021-11" db="EMBL/GenBank/DDBJ databases">
        <authorList>
            <person name="Islam A."/>
            <person name="Islam S."/>
            <person name="Flora M.S."/>
            <person name="Rahman M."/>
            <person name="Ziaur R.M."/>
            <person name="Epstein J.H."/>
            <person name="Hassan M."/>
            <person name="Klassen M."/>
            <person name="Woodard K."/>
            <person name="Webb A."/>
            <person name="Webby R.J."/>
            <person name="El Zowalaty M.E."/>
        </authorList>
    </citation>
    <scope>NUCLEOTIDE SEQUENCE</scope>
    <source>
        <strain evidence="2">Pbs3</strain>
    </source>
</reference>
<accession>A0AAU9KJ59</accession>
<sequence length="322" mass="35724">MVTVELIEEKPQCPPYVLVEDTLDHDIYHAPEDNQSKLDVFLESDPVTRALEIRLLCQLNEPVSTLPKLRTVTNAITALVTLLREAGMVAGRFEPEDLFSLGFNNIKTTLEILHKRLGILVGTTPVLLDSPPATAAKAPSDDSQMTLQDIEVHPREQWSTEDPWSMRGLLQTTLPQGPQVPARQTLQRNEPRPVPNYTSSRDEAAREGVPTNLVGNLQAYFDAAMAKFLQERQVPQARINRSAARGRKRAQRSKAQLGSSAAMQVERDQGMTDVEMESVGSCEYDPDHKDLDGPLARMANAALEQVPNMVPRIKLSATSDLK</sequence>
<protein>
    <recommendedName>
        <fullName evidence="4">Non-structural maintenance of chromosomes element 4</fullName>
    </recommendedName>
</protein>
<feature type="compositionally biased region" description="Polar residues" evidence="1">
    <location>
        <begin position="253"/>
        <end position="262"/>
    </location>
</feature>
<dbReference type="AlphaFoldDB" id="A0AAU9KJ59"/>
<feature type="region of interest" description="Disordered" evidence="1">
    <location>
        <begin position="239"/>
        <end position="267"/>
    </location>
</feature>
<dbReference type="EMBL" id="CAKKTJ010000104">
    <property type="protein sequence ID" value="CAH0474366.1"/>
    <property type="molecule type" value="Genomic_DNA"/>
</dbReference>
<dbReference type="Proteomes" id="UP001160483">
    <property type="component" value="Unassembled WGS sequence"/>
</dbReference>
<comment type="caution">
    <text evidence="2">The sequence shown here is derived from an EMBL/GenBank/DDBJ whole genome shotgun (WGS) entry which is preliminary data.</text>
</comment>
<feature type="compositionally biased region" description="Polar residues" evidence="1">
    <location>
        <begin position="171"/>
        <end position="188"/>
    </location>
</feature>
<evidence type="ECO:0000313" key="3">
    <source>
        <dbReference type="Proteomes" id="UP001160483"/>
    </source>
</evidence>
<evidence type="ECO:0008006" key="4">
    <source>
        <dbReference type="Google" id="ProtNLM"/>
    </source>
</evidence>
<organism evidence="2 3">
    <name type="scientific">Peronospora belbahrii</name>
    <dbReference type="NCBI Taxonomy" id="622444"/>
    <lineage>
        <taxon>Eukaryota</taxon>
        <taxon>Sar</taxon>
        <taxon>Stramenopiles</taxon>
        <taxon>Oomycota</taxon>
        <taxon>Peronosporomycetes</taxon>
        <taxon>Peronosporales</taxon>
        <taxon>Peronosporaceae</taxon>
        <taxon>Peronospora</taxon>
    </lineage>
</organism>